<evidence type="ECO:0000313" key="4">
    <source>
        <dbReference type="Proteomes" id="UP000184390"/>
    </source>
</evidence>
<protein>
    <recommendedName>
        <fullName evidence="2">Antitoxin</fullName>
    </recommendedName>
</protein>
<dbReference type="InterPro" id="IPR051405">
    <property type="entry name" value="phD/YefM_antitoxin"/>
</dbReference>
<accession>A0ABY1IGP3</accession>
<keyword evidence="4" id="KW-1185">Reference proteome</keyword>
<name>A0ABY1IGP3_9ACTO</name>
<dbReference type="Pfam" id="PF02604">
    <property type="entry name" value="PhdYeFM_antitox"/>
    <property type="match status" value="1"/>
</dbReference>
<dbReference type="InterPro" id="IPR036165">
    <property type="entry name" value="YefM-like_sf"/>
</dbReference>
<evidence type="ECO:0000256" key="2">
    <source>
        <dbReference type="RuleBase" id="RU362080"/>
    </source>
</evidence>
<dbReference type="PANTHER" id="PTHR33713:SF10">
    <property type="entry name" value="ANTITOXIN YAFN"/>
    <property type="match status" value="1"/>
</dbReference>
<evidence type="ECO:0000256" key="1">
    <source>
        <dbReference type="ARBA" id="ARBA00009981"/>
    </source>
</evidence>
<dbReference type="PANTHER" id="PTHR33713">
    <property type="entry name" value="ANTITOXIN YAFN-RELATED"/>
    <property type="match status" value="1"/>
</dbReference>
<dbReference type="EMBL" id="FQYL01000012">
    <property type="protein sequence ID" value="SHJ14492.1"/>
    <property type="molecule type" value="Genomic_DNA"/>
</dbReference>
<dbReference type="Gene3D" id="3.40.1620.10">
    <property type="entry name" value="YefM-like domain"/>
    <property type="match status" value="1"/>
</dbReference>
<gene>
    <name evidence="3" type="ORF">SAMN05216246_11263</name>
</gene>
<sequence length="97" mass="10616">MTIVSPLALRDAKNRLSEVVDQVALTHDRVTITRHGRPAAVLLSVDDLEGLLGTLEIMSDPAAMAGIREGLQEHAEGRTRRMSKDEALTMVNMVEHS</sequence>
<dbReference type="RefSeq" id="WP_143163895.1">
    <property type="nucleotide sequence ID" value="NZ_FQYL01000012.1"/>
</dbReference>
<dbReference type="InterPro" id="IPR006442">
    <property type="entry name" value="Antitoxin_Phd/YefM"/>
</dbReference>
<comment type="caution">
    <text evidence="3">The sequence shown here is derived from an EMBL/GenBank/DDBJ whole genome shotgun (WGS) entry which is preliminary data.</text>
</comment>
<dbReference type="SUPFAM" id="SSF143120">
    <property type="entry name" value="YefM-like"/>
    <property type="match status" value="1"/>
</dbReference>
<comment type="similarity">
    <text evidence="1 2">Belongs to the phD/YefM antitoxin family.</text>
</comment>
<dbReference type="NCBIfam" id="TIGR01552">
    <property type="entry name" value="phd_fam"/>
    <property type="match status" value="1"/>
</dbReference>
<evidence type="ECO:0000313" key="3">
    <source>
        <dbReference type="EMBL" id="SHJ14492.1"/>
    </source>
</evidence>
<dbReference type="Proteomes" id="UP000184390">
    <property type="component" value="Unassembled WGS sequence"/>
</dbReference>
<comment type="function">
    <text evidence="2">Antitoxin component of a type II toxin-antitoxin (TA) system.</text>
</comment>
<organism evidence="3 4">
    <name type="scientific">Actinomyces denticolens</name>
    <dbReference type="NCBI Taxonomy" id="52767"/>
    <lineage>
        <taxon>Bacteria</taxon>
        <taxon>Bacillati</taxon>
        <taxon>Actinomycetota</taxon>
        <taxon>Actinomycetes</taxon>
        <taxon>Actinomycetales</taxon>
        <taxon>Actinomycetaceae</taxon>
        <taxon>Actinomyces</taxon>
    </lineage>
</organism>
<reference evidence="3 4" key="1">
    <citation type="submission" date="2016-11" db="EMBL/GenBank/DDBJ databases">
        <authorList>
            <person name="Varghese N."/>
            <person name="Submissions S."/>
        </authorList>
    </citation>
    <scope>NUCLEOTIDE SEQUENCE [LARGE SCALE GENOMIC DNA]</scope>
    <source>
        <strain evidence="3 4">PA</strain>
    </source>
</reference>
<proteinExistence type="inferred from homology"/>